<evidence type="ECO:0000313" key="4">
    <source>
        <dbReference type="Proteomes" id="UP001225644"/>
    </source>
</evidence>
<name>A0ABU0B2X4_9FIRM</name>
<evidence type="ECO:0000313" key="3">
    <source>
        <dbReference type="EMBL" id="MDQ0287075.1"/>
    </source>
</evidence>
<proteinExistence type="inferred from homology"/>
<dbReference type="InterPro" id="IPR009242">
    <property type="entry name" value="DUF896"/>
</dbReference>
<dbReference type="Pfam" id="PF05979">
    <property type="entry name" value="DUF896"/>
    <property type="match status" value="1"/>
</dbReference>
<dbReference type="Gene3D" id="1.10.287.540">
    <property type="entry name" value="Helix hairpin bin"/>
    <property type="match status" value="1"/>
</dbReference>
<dbReference type="EMBL" id="JAUSUX010000018">
    <property type="protein sequence ID" value="MDQ0287075.1"/>
    <property type="molecule type" value="Genomic_DNA"/>
</dbReference>
<reference evidence="3 4" key="1">
    <citation type="submission" date="2023-07" db="EMBL/GenBank/DDBJ databases">
        <title>Genomic Encyclopedia of Type Strains, Phase IV (KMG-IV): sequencing the most valuable type-strain genomes for metagenomic binning, comparative biology and taxonomic classification.</title>
        <authorList>
            <person name="Goeker M."/>
        </authorList>
    </citation>
    <scope>NUCLEOTIDE SEQUENCE [LARGE SCALE GENOMIC DNA]</scope>
    <source>
        <strain evidence="3 4">DSM 12396</strain>
    </source>
</reference>
<dbReference type="PANTHER" id="PTHR37300:SF1">
    <property type="entry name" value="UPF0291 PROTEIN YNZC"/>
    <property type="match status" value="1"/>
</dbReference>
<accession>A0ABU0B2X4</accession>
<dbReference type="PANTHER" id="PTHR37300">
    <property type="entry name" value="UPF0291 PROTEIN CBO2609/CLC_2481"/>
    <property type="match status" value="1"/>
</dbReference>
<keyword evidence="4" id="KW-1185">Reference proteome</keyword>
<dbReference type="SUPFAM" id="SSF158221">
    <property type="entry name" value="YnzC-like"/>
    <property type="match status" value="1"/>
</dbReference>
<dbReference type="HAMAP" id="MF_01103">
    <property type="entry name" value="UPF0291"/>
    <property type="match status" value="1"/>
</dbReference>
<evidence type="ECO:0000256" key="2">
    <source>
        <dbReference type="HAMAP-Rule" id="MF_01103"/>
    </source>
</evidence>
<protein>
    <recommendedName>
        <fullName evidence="2">UPF0291 protein J2Z49_002192</fullName>
    </recommendedName>
</protein>
<comment type="similarity">
    <text evidence="2">Belongs to the UPF0291 family.</text>
</comment>
<keyword evidence="1 2" id="KW-0963">Cytoplasm</keyword>
<sequence>MITRELVDRINFLARKQRTEGLNEAEKEEQRQLRERYLAGIRAQVIQSLEAAGFKPRTASHRPLTGEVRWISRKGGRRCSCGAGHPKHHDH</sequence>
<comment type="caution">
    <text evidence="3">The sequence shown here is derived from an EMBL/GenBank/DDBJ whole genome shotgun (WGS) entry which is preliminary data.</text>
</comment>
<dbReference type="RefSeq" id="WP_307402939.1">
    <property type="nucleotide sequence ID" value="NZ_JAUSUX010000018.1"/>
</dbReference>
<dbReference type="Proteomes" id="UP001225644">
    <property type="component" value="Unassembled WGS sequence"/>
</dbReference>
<organism evidence="3 4">
    <name type="scientific">Desulfofundulus luciae</name>
    <dbReference type="NCBI Taxonomy" id="74702"/>
    <lineage>
        <taxon>Bacteria</taxon>
        <taxon>Bacillati</taxon>
        <taxon>Bacillota</taxon>
        <taxon>Clostridia</taxon>
        <taxon>Eubacteriales</taxon>
        <taxon>Peptococcaceae</taxon>
        <taxon>Desulfofundulus</taxon>
    </lineage>
</organism>
<evidence type="ECO:0000256" key="1">
    <source>
        <dbReference type="ARBA" id="ARBA00022490"/>
    </source>
</evidence>
<gene>
    <name evidence="3" type="ORF">J2Z49_002192</name>
</gene>
<comment type="subcellular location">
    <subcellularLocation>
        <location evidence="2">Cytoplasm</location>
    </subcellularLocation>
</comment>